<gene>
    <name evidence="2" type="ORF">AAFC00_003026</name>
</gene>
<dbReference type="GeneID" id="95976728"/>
<keyword evidence="3" id="KW-1185">Reference proteome</keyword>
<proteinExistence type="predicted"/>
<dbReference type="Proteomes" id="UP001562354">
    <property type="component" value="Unassembled WGS sequence"/>
</dbReference>
<evidence type="ECO:0000313" key="3">
    <source>
        <dbReference type="Proteomes" id="UP001562354"/>
    </source>
</evidence>
<dbReference type="EMBL" id="JBFMKM010000012">
    <property type="protein sequence ID" value="KAL1302659.1"/>
    <property type="molecule type" value="Genomic_DNA"/>
</dbReference>
<name>A0ABR3P9F1_9PEZI</name>
<feature type="region of interest" description="Disordered" evidence="1">
    <location>
        <begin position="1"/>
        <end position="37"/>
    </location>
</feature>
<dbReference type="RefSeq" id="XP_069198935.1">
    <property type="nucleotide sequence ID" value="XM_069342435.1"/>
</dbReference>
<evidence type="ECO:0008006" key="4">
    <source>
        <dbReference type="Google" id="ProtNLM"/>
    </source>
</evidence>
<reference evidence="2 3" key="1">
    <citation type="submission" date="2024-07" db="EMBL/GenBank/DDBJ databases">
        <title>Draft sequence of the Neodothiora populina.</title>
        <authorList>
            <person name="Drown D.D."/>
            <person name="Schuette U.S."/>
            <person name="Buechlein A.B."/>
            <person name="Rusch D.R."/>
            <person name="Winton L.W."/>
            <person name="Adams G.A."/>
        </authorList>
    </citation>
    <scope>NUCLEOTIDE SEQUENCE [LARGE SCALE GENOMIC DNA]</scope>
    <source>
        <strain evidence="2 3">CPC 39397</strain>
    </source>
</reference>
<evidence type="ECO:0000256" key="1">
    <source>
        <dbReference type="SAM" id="MobiDB-lite"/>
    </source>
</evidence>
<comment type="caution">
    <text evidence="2">The sequence shown here is derived from an EMBL/GenBank/DDBJ whole genome shotgun (WGS) entry which is preliminary data.</text>
</comment>
<organism evidence="2 3">
    <name type="scientific">Neodothiora populina</name>
    <dbReference type="NCBI Taxonomy" id="2781224"/>
    <lineage>
        <taxon>Eukaryota</taxon>
        <taxon>Fungi</taxon>
        <taxon>Dikarya</taxon>
        <taxon>Ascomycota</taxon>
        <taxon>Pezizomycotina</taxon>
        <taxon>Dothideomycetes</taxon>
        <taxon>Dothideomycetidae</taxon>
        <taxon>Dothideales</taxon>
        <taxon>Dothioraceae</taxon>
        <taxon>Neodothiora</taxon>
    </lineage>
</organism>
<protein>
    <recommendedName>
        <fullName evidence="4">BTB domain-containing protein</fullName>
    </recommendedName>
</protein>
<sequence>MQSTPLKKSKAQTIKSATAKDTKQTPQPPDPPVEVDPALVSANGDLVLAVKRQLENQADDVFLYRVESKRLREASPYFARLLDPDKFGEGAQVKESHSVLRTRYPSPAAVPLEELPQVDVADVGRISSNVKSIRNLMGDFLRALHDAHLAVKIPPLANVANMLVVADRFDALAAVRQYFERRKLIAALDATRGQNSKSGTKPEPEERVRQRLLVGLFLDNPSWVWSSSLRLIHKGWLGRETDVTSALWWDLPQGIEEELLFRRDCILESIQSLQTHFLHLYTCRDRQCKLGYDSSAECDLYQLGQMVKFFRKINTLNLQGRLISTTPEGEPCETEQDFYYDADLFDLLDEFRKAPEYQIDKNHRHCGLRTRLLPLIDLVSLSLSSEVGLCLNCWQESRNEYAWSRVKRPLIWTHGSAGAGMASRYRDGQTQRHLFRHLDARDLFVAKERVWTTSDEGRVGIGWSHPNLPYK</sequence>
<feature type="compositionally biased region" description="Polar residues" evidence="1">
    <location>
        <begin position="1"/>
        <end position="16"/>
    </location>
</feature>
<accession>A0ABR3P9F1</accession>
<evidence type="ECO:0000313" key="2">
    <source>
        <dbReference type="EMBL" id="KAL1302659.1"/>
    </source>
</evidence>